<organism evidence="2 3">
    <name type="scientific">Donghicola tyrosinivorans</name>
    <dbReference type="NCBI Taxonomy" id="1652492"/>
    <lineage>
        <taxon>Bacteria</taxon>
        <taxon>Pseudomonadati</taxon>
        <taxon>Pseudomonadota</taxon>
        <taxon>Alphaproteobacteria</taxon>
        <taxon>Rhodobacterales</taxon>
        <taxon>Roseobacteraceae</taxon>
        <taxon>Donghicola</taxon>
    </lineage>
</organism>
<keyword evidence="1" id="KW-0732">Signal</keyword>
<comment type="caution">
    <text evidence="2">The sequence shown here is derived from an EMBL/GenBank/DDBJ whole genome shotgun (WGS) entry which is preliminary data.</text>
</comment>
<name>A0A2T0WXT4_9RHOB</name>
<evidence type="ECO:0008006" key="4">
    <source>
        <dbReference type="Google" id="ProtNLM"/>
    </source>
</evidence>
<accession>A0A2T0WXT4</accession>
<dbReference type="Proteomes" id="UP000238392">
    <property type="component" value="Unassembled WGS sequence"/>
</dbReference>
<feature type="signal peptide" evidence="1">
    <location>
        <begin position="1"/>
        <end position="25"/>
    </location>
</feature>
<gene>
    <name evidence="2" type="ORF">CLV74_103104</name>
</gene>
<evidence type="ECO:0000256" key="1">
    <source>
        <dbReference type="SAM" id="SignalP"/>
    </source>
</evidence>
<sequence>MRHAVQKIASLAFAAVVAFSVSGDAAQAASSLAAQCAKAPVIKVVANQVPAQLTTQRPEAYAKKMRAGWRVQGLTVLKRQFAAQISWDVVSTSQGSCLRMREVTVRAGEIPPKIWINPSIRVNSCEYKITMRHELEHVKNHNTYLTQFKTGVKSNFPKMLGRNGYVMLHNGRSTAQAQAQIRNSVTQILHAINRKYDAIADKKDQHMDTPSNYRREFASCR</sequence>
<protein>
    <recommendedName>
        <fullName evidence="4">Secreted Zn-dependent protease</fullName>
    </recommendedName>
</protein>
<evidence type="ECO:0000313" key="3">
    <source>
        <dbReference type="Proteomes" id="UP000238392"/>
    </source>
</evidence>
<feature type="chain" id="PRO_5015451265" description="Secreted Zn-dependent protease" evidence="1">
    <location>
        <begin position="26"/>
        <end position="221"/>
    </location>
</feature>
<dbReference type="OrthoDB" id="8441103at2"/>
<evidence type="ECO:0000313" key="2">
    <source>
        <dbReference type="EMBL" id="PRY91520.1"/>
    </source>
</evidence>
<dbReference type="RefSeq" id="WP_106263191.1">
    <property type="nucleotide sequence ID" value="NZ_PVTQ01000003.1"/>
</dbReference>
<dbReference type="EMBL" id="PVTQ01000003">
    <property type="protein sequence ID" value="PRY91520.1"/>
    <property type="molecule type" value="Genomic_DNA"/>
</dbReference>
<dbReference type="AlphaFoldDB" id="A0A2T0WXT4"/>
<keyword evidence="3" id="KW-1185">Reference proteome</keyword>
<reference evidence="2 3" key="1">
    <citation type="submission" date="2018-03" db="EMBL/GenBank/DDBJ databases">
        <title>Genomic Encyclopedia of Archaeal and Bacterial Type Strains, Phase II (KMG-II): from individual species to whole genera.</title>
        <authorList>
            <person name="Goeker M."/>
        </authorList>
    </citation>
    <scope>NUCLEOTIDE SEQUENCE [LARGE SCALE GENOMIC DNA]</scope>
    <source>
        <strain evidence="2 3">DSM 100212</strain>
    </source>
</reference>
<proteinExistence type="predicted"/>